<feature type="domain" description="Phosphodiester glycosidase" evidence="2">
    <location>
        <begin position="197"/>
        <end position="373"/>
    </location>
</feature>
<proteinExistence type="predicted"/>
<evidence type="ECO:0000313" key="4">
    <source>
        <dbReference type="Proteomes" id="UP000244338"/>
    </source>
</evidence>
<organism evidence="3 4">
    <name type="scientific">Candidatus Carbonibacillus altaicus</name>
    <dbReference type="NCBI Taxonomy" id="2163959"/>
    <lineage>
        <taxon>Bacteria</taxon>
        <taxon>Bacillati</taxon>
        <taxon>Bacillota</taxon>
        <taxon>Bacilli</taxon>
        <taxon>Bacillales</taxon>
        <taxon>Candidatus Carbonibacillus</taxon>
    </lineage>
</organism>
<gene>
    <name evidence="3" type="ORF">BSOLF_0687</name>
</gene>
<dbReference type="AlphaFoldDB" id="A0A2R6Y5A1"/>
<keyword evidence="1" id="KW-1133">Transmembrane helix</keyword>
<comment type="caution">
    <text evidence="3">The sequence shown here is derived from an EMBL/GenBank/DDBJ whole genome shotgun (WGS) entry which is preliminary data.</text>
</comment>
<keyword evidence="1" id="KW-0472">Membrane</keyword>
<feature type="transmembrane region" description="Helical" evidence="1">
    <location>
        <begin position="7"/>
        <end position="24"/>
    </location>
</feature>
<evidence type="ECO:0000259" key="2">
    <source>
        <dbReference type="Pfam" id="PF09992"/>
    </source>
</evidence>
<evidence type="ECO:0000313" key="3">
    <source>
        <dbReference type="EMBL" id="PTQ57825.1"/>
    </source>
</evidence>
<sequence>MFWKIQGALLGLLMIAVATFYPLWEARETITTDLLSVRQALNDAVLAFEKVEAAVREQQTHIDALTEAPVKPFTEERETISRYLADIRSFADNETAGVSATRGDLERIVQASSKHIQETKDTLDTILAKKLGNPIGQTFGKRATVKVFSLKEVGYAGYMAKIKLHDPSAIRLVLAPSENNLLGSYGETVSSMAKRTGGVLAINAGGFWRKPEDGLIYPIGTTIVDGEIKVFSTNSEVSFIGFNKGGQLVGGTITDREALESLGVLQGASFLPTLIKDGKKQPIPKAWANKKEPRTLIGHFTNGDVLMIVIDGRQKGYSEGVTLEDAQDKLIGLNIRDAYNLDGGGSSTFYYNGKVLNKPSDGKERKVISSFVLFP</sequence>
<dbReference type="PANTHER" id="PTHR40446:SF2">
    <property type="entry name" value="N-ACETYLGLUCOSAMINE-1-PHOSPHODIESTER ALPHA-N-ACETYLGLUCOSAMINIDASE"/>
    <property type="match status" value="1"/>
</dbReference>
<accession>A0A2R6Y5A1</accession>
<dbReference type="EMBL" id="PEBX01000002">
    <property type="protein sequence ID" value="PTQ57825.1"/>
    <property type="molecule type" value="Genomic_DNA"/>
</dbReference>
<evidence type="ECO:0000256" key="1">
    <source>
        <dbReference type="SAM" id="Phobius"/>
    </source>
</evidence>
<keyword evidence="1" id="KW-0812">Transmembrane</keyword>
<name>A0A2R6Y5A1_9BACL</name>
<dbReference type="InterPro" id="IPR018711">
    <property type="entry name" value="NAGPA"/>
</dbReference>
<dbReference type="Proteomes" id="UP000244338">
    <property type="component" value="Unassembled WGS sequence"/>
</dbReference>
<reference evidence="4" key="1">
    <citation type="journal article" date="2018" name="Sci. Rep.">
        <title>Lignite coal burning seam in the remote Altai Mountains harbors a hydrogen-driven thermophilic microbial community.</title>
        <authorList>
            <person name="Kadnikov V.V."/>
            <person name="Mardanov A.V."/>
            <person name="Ivasenko D.A."/>
            <person name="Antsiferov D.V."/>
            <person name="Beletsky A.V."/>
            <person name="Karnachuk O.V."/>
            <person name="Ravin N.V."/>
        </authorList>
    </citation>
    <scope>NUCLEOTIDE SEQUENCE [LARGE SCALE GENOMIC DNA]</scope>
</reference>
<protein>
    <recommendedName>
        <fullName evidence="2">Phosphodiester glycosidase domain-containing protein</fullName>
    </recommendedName>
</protein>
<dbReference type="Pfam" id="PF09992">
    <property type="entry name" value="NAGPA"/>
    <property type="match status" value="1"/>
</dbReference>
<dbReference type="PANTHER" id="PTHR40446">
    <property type="entry name" value="N-ACETYLGLUCOSAMINE-1-PHOSPHODIESTER ALPHA-N-ACETYLGLUCOSAMINIDASE"/>
    <property type="match status" value="1"/>
</dbReference>